<proteinExistence type="predicted"/>
<organism evidence="2 3">
    <name type="scientific">Microbacterium flavum</name>
    <dbReference type="NCBI Taxonomy" id="415216"/>
    <lineage>
        <taxon>Bacteria</taxon>
        <taxon>Bacillati</taxon>
        <taxon>Actinomycetota</taxon>
        <taxon>Actinomycetes</taxon>
        <taxon>Micrococcales</taxon>
        <taxon>Microbacteriaceae</taxon>
        <taxon>Microbacterium</taxon>
    </lineage>
</organism>
<reference evidence="2 3" key="1">
    <citation type="submission" date="2021-03" db="EMBL/GenBank/DDBJ databases">
        <title>Microbacterium pauli sp. nov., isolated from microfiltered milk.</title>
        <authorList>
            <person name="Bellassi P."/>
            <person name="Fontana A."/>
            <person name="Callegari M.L."/>
            <person name="Lorenzo M."/>
            <person name="Cappa F."/>
        </authorList>
    </citation>
    <scope>NUCLEOTIDE SEQUENCE [LARGE SCALE GENOMIC DNA]</scope>
    <source>
        <strain evidence="2 3">DSM 18909</strain>
    </source>
</reference>
<name>A0ABS5XQ14_9MICO</name>
<sequence length="59" mass="5948">MTDQNSGEPSDVTSDEDATTKPGGLGDEGTIPADPDGVAAGLSDEPSNFNPEEDEEAPA</sequence>
<evidence type="ECO:0000313" key="2">
    <source>
        <dbReference type="EMBL" id="MBT8796615.1"/>
    </source>
</evidence>
<evidence type="ECO:0000313" key="3">
    <source>
        <dbReference type="Proteomes" id="UP000740605"/>
    </source>
</evidence>
<protein>
    <recommendedName>
        <fullName evidence="4">Sugar ABC transporter ATPase</fullName>
    </recommendedName>
</protein>
<dbReference type="RefSeq" id="WP_215485871.1">
    <property type="nucleotide sequence ID" value="NZ_BAAAPJ010000001.1"/>
</dbReference>
<evidence type="ECO:0008006" key="4">
    <source>
        <dbReference type="Google" id="ProtNLM"/>
    </source>
</evidence>
<feature type="region of interest" description="Disordered" evidence="1">
    <location>
        <begin position="1"/>
        <end position="59"/>
    </location>
</feature>
<dbReference type="Proteomes" id="UP000740605">
    <property type="component" value="Unassembled WGS sequence"/>
</dbReference>
<feature type="compositionally biased region" description="Polar residues" evidence="1">
    <location>
        <begin position="1"/>
        <end position="12"/>
    </location>
</feature>
<evidence type="ECO:0000256" key="1">
    <source>
        <dbReference type="SAM" id="MobiDB-lite"/>
    </source>
</evidence>
<gene>
    <name evidence="2" type="ORF">J0P97_00805</name>
</gene>
<keyword evidence="3" id="KW-1185">Reference proteome</keyword>
<accession>A0ABS5XQ14</accession>
<dbReference type="EMBL" id="JAFLHG010000001">
    <property type="protein sequence ID" value="MBT8796615.1"/>
    <property type="molecule type" value="Genomic_DNA"/>
</dbReference>
<comment type="caution">
    <text evidence="2">The sequence shown here is derived from an EMBL/GenBank/DDBJ whole genome shotgun (WGS) entry which is preliminary data.</text>
</comment>